<feature type="transmembrane region" description="Helical" evidence="2">
    <location>
        <begin position="379"/>
        <end position="404"/>
    </location>
</feature>
<reference evidence="3" key="1">
    <citation type="submission" date="2021-01" db="EMBL/GenBank/DDBJ databases">
        <authorList>
            <person name="Corre E."/>
            <person name="Pelletier E."/>
            <person name="Niang G."/>
            <person name="Scheremetjew M."/>
            <person name="Finn R."/>
            <person name="Kale V."/>
            <person name="Holt S."/>
            <person name="Cochrane G."/>
            <person name="Meng A."/>
            <person name="Brown T."/>
            <person name="Cohen L."/>
        </authorList>
    </citation>
    <scope>NUCLEOTIDE SEQUENCE</scope>
    <source>
        <strain evidence="3">MM31A-1</strain>
    </source>
</reference>
<evidence type="ECO:0000313" key="3">
    <source>
        <dbReference type="EMBL" id="CAE0460182.1"/>
    </source>
</evidence>
<proteinExistence type="predicted"/>
<dbReference type="PANTHER" id="PTHR37001:SF5">
    <property type="entry name" value="RIIA DOMAIN-CONTAINING PROTEIN"/>
    <property type="match status" value="1"/>
</dbReference>
<keyword evidence="2" id="KW-1133">Transmembrane helix</keyword>
<feature type="compositionally biased region" description="Low complexity" evidence="1">
    <location>
        <begin position="660"/>
        <end position="675"/>
    </location>
</feature>
<dbReference type="InterPro" id="IPR053337">
    <property type="entry name" value="AT-2_adhesin"/>
</dbReference>
<gene>
    <name evidence="3" type="ORF">CDEB00056_LOCUS5023</name>
</gene>
<accession>A0A7S3V6B3</accession>
<evidence type="ECO:0000256" key="1">
    <source>
        <dbReference type="SAM" id="MobiDB-lite"/>
    </source>
</evidence>
<protein>
    <submittedName>
        <fullName evidence="3">Uncharacterized protein</fullName>
    </submittedName>
</protein>
<organism evidence="3">
    <name type="scientific">Chaetoceros debilis</name>
    <dbReference type="NCBI Taxonomy" id="122233"/>
    <lineage>
        <taxon>Eukaryota</taxon>
        <taxon>Sar</taxon>
        <taxon>Stramenopiles</taxon>
        <taxon>Ochrophyta</taxon>
        <taxon>Bacillariophyta</taxon>
        <taxon>Coscinodiscophyceae</taxon>
        <taxon>Chaetocerotophycidae</taxon>
        <taxon>Chaetocerotales</taxon>
        <taxon>Chaetocerotaceae</taxon>
        <taxon>Chaetoceros</taxon>
    </lineage>
</organism>
<feature type="transmembrane region" description="Helical" evidence="2">
    <location>
        <begin position="265"/>
        <end position="283"/>
    </location>
</feature>
<name>A0A7S3V6B3_9STRA</name>
<feature type="compositionally biased region" description="Low complexity" evidence="1">
    <location>
        <begin position="718"/>
        <end position="728"/>
    </location>
</feature>
<feature type="transmembrane region" description="Helical" evidence="2">
    <location>
        <begin position="28"/>
        <end position="46"/>
    </location>
</feature>
<feature type="compositionally biased region" description="Basic residues" evidence="1">
    <location>
        <begin position="1099"/>
        <end position="1108"/>
    </location>
</feature>
<sequence length="1108" mass="122637">MAAYSNMLSSLLNLAIGGSSDDWTLPRFLFIGSEALYFVIGLKYFLDYPIKIFRTEKSYERTAINFKNSLVEKTNTLLPTANHKSRSILMNGASEEIESGANKRRFCFGRKSKVADSSSLTEEGRVAQSPQQQNAQEIRSFIEGVIITKHQPTKMDMELVFLKEVGIISQGLVDEYYEILEEHESGIVKTEDIVLFIDLQLEIANRSNIRRLCAAAMWTMINVRSLLALVLMAGSIIAILIEIFPRSQNGNSCKSDFTSFESLAAIAYLVGTLVFAAQTFTYTRDSFDMEQQLKRVVRKWLKHNERASRDVTEWAEFDDNDPFDKERFSNLLEETALFLPKFQLNILFRKTKGGRNSMCKVDLENFAETEKKWRLMNIWCWWLTSFYFLVTVIWTLTNFLYALVSQICGDGIIGDLLDILSSSGSQMRGLASIFGGLFVYLFYARVKAQRFTYEENVRNAILTLGSRELPEDDNDDVEMGVRWDLNHRPISHDDNFGQISTNSEGEALEPFPNENTITPALKNGSFLGGSSVDAPSMPSSDGSGHSSVASSDASGLDDNASEVSSAASNASSVPSEASSVESNALSTPSEESSVKSNASSTPSEALNASSTPSEDKSAETNASSAPSEASSVKSNASSTRSEDKSVESNASSEPSEESSVKSNTPSAPSEESSAPSEDKSVHSDTPSAQSKESSVPSSEPSEEQSVESNTPSARSEESSVPSNASSTPPEVPSAPSVSFKDPSDPSLTPSDAYSRDQLHVRSKTKSRGIRPESHSYRDNFDRAIEEQEAMESSEIPKNRDDRTKDPFRRTEQEKLHSPDSLFPSSKSSFEFLEITPKGIESKGSQNRHSPTITSGAGPILNLASLLGDVFNMITDVNGMHSAPSKASLMMGDFRFVSSLVSKGSIVLTHQISNQRIGVLYLCPSNAKQRDLGLVTMSLSADGTILNVDVPWKLNDGQSSLEIELPRECGKVCSPPSFFFSRSSGDDNLQWCPIFAYFILELGRKEMHSSSRVSNTSDLKQFKRDIEDRYFNKNIGPPTDVSYGSSQPTTPLEERMLEPTRRSKRHENSNEDEQWELTMKSKPSMGTRKEGWELTMKSKPSGRSRPRWR</sequence>
<feature type="region of interest" description="Disordered" evidence="1">
    <location>
        <begin position="1030"/>
        <end position="1108"/>
    </location>
</feature>
<feature type="compositionally biased region" description="Low complexity" evidence="1">
    <location>
        <begin position="687"/>
        <end position="699"/>
    </location>
</feature>
<dbReference type="AlphaFoldDB" id="A0A7S3V6B3"/>
<feature type="compositionally biased region" description="Low complexity" evidence="1">
    <location>
        <begin position="539"/>
        <end position="600"/>
    </location>
</feature>
<feature type="compositionally biased region" description="Polar residues" evidence="1">
    <location>
        <begin position="601"/>
        <end position="612"/>
    </location>
</feature>
<dbReference type="EMBL" id="HBIO01006809">
    <property type="protein sequence ID" value="CAE0460182.1"/>
    <property type="molecule type" value="Transcribed_RNA"/>
</dbReference>
<keyword evidence="2" id="KW-0472">Membrane</keyword>
<feature type="transmembrane region" description="Helical" evidence="2">
    <location>
        <begin position="226"/>
        <end position="245"/>
    </location>
</feature>
<dbReference type="PANTHER" id="PTHR37001">
    <property type="entry name" value="PHOSPHORYN, PUTATIVE-RELATED-RELATED"/>
    <property type="match status" value="1"/>
</dbReference>
<feature type="compositionally biased region" description="Basic and acidic residues" evidence="1">
    <location>
        <begin position="769"/>
        <end position="779"/>
    </location>
</feature>
<keyword evidence="2" id="KW-0812">Transmembrane</keyword>
<feature type="compositionally biased region" description="Low complexity" evidence="1">
    <location>
        <begin position="619"/>
        <end position="639"/>
    </location>
</feature>
<feature type="compositionally biased region" description="Basic and acidic residues" evidence="1">
    <location>
        <begin position="1051"/>
        <end position="1068"/>
    </location>
</feature>
<feature type="region of interest" description="Disordered" evidence="1">
    <location>
        <begin position="493"/>
        <end position="779"/>
    </location>
</feature>
<evidence type="ECO:0000256" key="2">
    <source>
        <dbReference type="SAM" id="Phobius"/>
    </source>
</evidence>